<dbReference type="SMART" id="SM00248">
    <property type="entry name" value="ANK"/>
    <property type="match status" value="6"/>
</dbReference>
<feature type="repeat" description="ANK" evidence="8">
    <location>
        <begin position="137"/>
        <end position="160"/>
    </location>
</feature>
<sequence>MDRRLIEAAATGNVDYLHQLMREDIFLLDTVALAVAETPLHIASMLGHLPFVQVMLKLKSQFAYELNQDDFTPLHLASANGHLHIVIELLKVDHNLCAIKGRGELLALHCAAIKGRIDVMTELLSASPACVEIKTARGDNPLHVAVKNNHFDTFKFLVQHIKTLNKVQVLNEKDSQGNTILHLAVSRKQYEACIVQFLLVEDSVTKEVVEVNSLNEIGMTPLDHLFLFQSEAGDLEIFTTLQQAGAKRGKDMSSSADAPHNTIGNQVPHNVLVITSENNTINENQIHPSNNSTEEESFLPARVRYWPRLEELGELFGYKPDREKVSSARNILLTVAILMATATYQGVLSPPGGLWQDDKDGNIAGESIYGTKRKVTFFTYIIGNSLGFYTSLYMINVLTIGFPMQSQLLLSTFAISFTYVASMYSIAPRQVRESRLFSLFLWLVFFLPYMPSVVRKLWASLKWASRKLTSLNSAP</sequence>
<dbReference type="SUPFAM" id="SSF48403">
    <property type="entry name" value="Ankyrin repeat"/>
    <property type="match status" value="1"/>
</dbReference>
<protein>
    <recommendedName>
        <fullName evidence="10">PGG domain-containing protein</fullName>
    </recommendedName>
</protein>
<name>A0AAN9F9J1_CROPI</name>
<evidence type="ECO:0000256" key="6">
    <source>
        <dbReference type="ARBA" id="ARBA00023043"/>
    </source>
</evidence>
<dbReference type="InterPro" id="IPR036770">
    <property type="entry name" value="Ankyrin_rpt-contain_sf"/>
</dbReference>
<gene>
    <name evidence="11" type="ORF">RIF29_22645</name>
</gene>
<keyword evidence="5 9" id="KW-1133">Transmembrane helix</keyword>
<comment type="caution">
    <text evidence="11">The sequence shown here is derived from an EMBL/GenBank/DDBJ whole genome shotgun (WGS) entry which is preliminary data.</text>
</comment>
<feature type="transmembrane region" description="Helical" evidence="9">
    <location>
        <begin position="377"/>
        <end position="396"/>
    </location>
</feature>
<dbReference type="PANTHER" id="PTHR24186">
    <property type="entry name" value="PROTEIN PHOSPHATASE 1 REGULATORY SUBUNIT"/>
    <property type="match status" value="1"/>
</dbReference>
<feature type="transmembrane region" description="Helical" evidence="9">
    <location>
        <begin position="408"/>
        <end position="427"/>
    </location>
</feature>
<dbReference type="Pfam" id="PF12796">
    <property type="entry name" value="Ank_2"/>
    <property type="match status" value="2"/>
</dbReference>
<dbReference type="Proteomes" id="UP001372338">
    <property type="component" value="Unassembled WGS sequence"/>
</dbReference>
<evidence type="ECO:0000256" key="9">
    <source>
        <dbReference type="SAM" id="Phobius"/>
    </source>
</evidence>
<keyword evidence="4" id="KW-0677">Repeat</keyword>
<evidence type="ECO:0000256" key="4">
    <source>
        <dbReference type="ARBA" id="ARBA00022737"/>
    </source>
</evidence>
<feature type="repeat" description="ANK" evidence="8">
    <location>
        <begin position="176"/>
        <end position="199"/>
    </location>
</feature>
<evidence type="ECO:0000256" key="8">
    <source>
        <dbReference type="PROSITE-ProRule" id="PRU00023"/>
    </source>
</evidence>
<dbReference type="AlphaFoldDB" id="A0AAN9F9J1"/>
<keyword evidence="3 9" id="KW-0812">Transmembrane</keyword>
<dbReference type="InterPro" id="IPR026961">
    <property type="entry name" value="PGG_dom"/>
</dbReference>
<evidence type="ECO:0000256" key="3">
    <source>
        <dbReference type="ARBA" id="ARBA00022692"/>
    </source>
</evidence>
<feature type="domain" description="PGG" evidence="10">
    <location>
        <begin position="323"/>
        <end position="421"/>
    </location>
</feature>
<dbReference type="PROSITE" id="PS50088">
    <property type="entry name" value="ANK_REPEAT"/>
    <property type="match status" value="3"/>
</dbReference>
<evidence type="ECO:0000256" key="2">
    <source>
        <dbReference type="ARBA" id="ARBA00004413"/>
    </source>
</evidence>
<reference evidence="11 12" key="1">
    <citation type="submission" date="2024-01" db="EMBL/GenBank/DDBJ databases">
        <title>The genomes of 5 underutilized Papilionoideae crops provide insights into root nodulation and disease resistanc.</title>
        <authorList>
            <person name="Yuan L."/>
        </authorList>
    </citation>
    <scope>NUCLEOTIDE SEQUENCE [LARGE SCALE GENOMIC DNA]</scope>
    <source>
        <strain evidence="11">ZHUSHIDOU_FW_LH</strain>
        <tissue evidence="11">Leaf</tissue>
    </source>
</reference>
<dbReference type="EMBL" id="JAYWIO010000004">
    <property type="protein sequence ID" value="KAK7269865.1"/>
    <property type="molecule type" value="Genomic_DNA"/>
</dbReference>
<accession>A0AAN9F9J1</accession>
<evidence type="ECO:0000256" key="1">
    <source>
        <dbReference type="ARBA" id="ARBA00004141"/>
    </source>
</evidence>
<evidence type="ECO:0000313" key="12">
    <source>
        <dbReference type="Proteomes" id="UP001372338"/>
    </source>
</evidence>
<evidence type="ECO:0000259" key="10">
    <source>
        <dbReference type="Pfam" id="PF13962"/>
    </source>
</evidence>
<dbReference type="Pfam" id="PF13962">
    <property type="entry name" value="PGG"/>
    <property type="match status" value="1"/>
</dbReference>
<dbReference type="InterPro" id="IPR002110">
    <property type="entry name" value="Ankyrin_rpt"/>
</dbReference>
<comment type="subcellular location">
    <subcellularLocation>
        <location evidence="2">Cell membrane</location>
        <topology evidence="2">Peripheral membrane protein</topology>
        <orientation evidence="2">Cytoplasmic side</orientation>
    </subcellularLocation>
    <subcellularLocation>
        <location evidence="1">Membrane</location>
        <topology evidence="1">Multi-pass membrane protein</topology>
    </subcellularLocation>
</comment>
<proteinExistence type="predicted"/>
<keyword evidence="7 9" id="KW-0472">Membrane</keyword>
<organism evidence="11 12">
    <name type="scientific">Crotalaria pallida</name>
    <name type="common">Smooth rattlebox</name>
    <name type="synonym">Crotalaria striata</name>
    <dbReference type="NCBI Taxonomy" id="3830"/>
    <lineage>
        <taxon>Eukaryota</taxon>
        <taxon>Viridiplantae</taxon>
        <taxon>Streptophyta</taxon>
        <taxon>Embryophyta</taxon>
        <taxon>Tracheophyta</taxon>
        <taxon>Spermatophyta</taxon>
        <taxon>Magnoliopsida</taxon>
        <taxon>eudicotyledons</taxon>
        <taxon>Gunneridae</taxon>
        <taxon>Pentapetalae</taxon>
        <taxon>rosids</taxon>
        <taxon>fabids</taxon>
        <taxon>Fabales</taxon>
        <taxon>Fabaceae</taxon>
        <taxon>Papilionoideae</taxon>
        <taxon>50 kb inversion clade</taxon>
        <taxon>genistoids sensu lato</taxon>
        <taxon>core genistoids</taxon>
        <taxon>Crotalarieae</taxon>
        <taxon>Crotalaria</taxon>
    </lineage>
</organism>
<evidence type="ECO:0000256" key="7">
    <source>
        <dbReference type="ARBA" id="ARBA00023136"/>
    </source>
</evidence>
<feature type="transmembrane region" description="Helical" evidence="9">
    <location>
        <begin position="331"/>
        <end position="348"/>
    </location>
</feature>
<keyword evidence="12" id="KW-1185">Reference proteome</keyword>
<keyword evidence="6 8" id="KW-0040">ANK repeat</keyword>
<dbReference type="Gene3D" id="1.25.40.20">
    <property type="entry name" value="Ankyrin repeat-containing domain"/>
    <property type="match status" value="1"/>
</dbReference>
<evidence type="ECO:0000256" key="5">
    <source>
        <dbReference type="ARBA" id="ARBA00022989"/>
    </source>
</evidence>
<dbReference type="PANTHER" id="PTHR24186:SF56">
    <property type="entry name" value="PGG DOMAIN-CONTAINING PROTEIN"/>
    <property type="match status" value="1"/>
</dbReference>
<dbReference type="GO" id="GO:0005886">
    <property type="term" value="C:plasma membrane"/>
    <property type="evidence" value="ECO:0007669"/>
    <property type="project" value="UniProtKB-SubCell"/>
</dbReference>
<dbReference type="PROSITE" id="PS50297">
    <property type="entry name" value="ANK_REP_REGION"/>
    <property type="match status" value="3"/>
</dbReference>
<evidence type="ECO:0000313" key="11">
    <source>
        <dbReference type="EMBL" id="KAK7269865.1"/>
    </source>
</evidence>
<feature type="transmembrane region" description="Helical" evidence="9">
    <location>
        <begin position="439"/>
        <end position="458"/>
    </location>
</feature>
<feature type="repeat" description="ANK" evidence="8">
    <location>
        <begin position="69"/>
        <end position="90"/>
    </location>
</feature>